<reference evidence="4 5" key="1">
    <citation type="submission" date="2017-02" db="EMBL/GenBank/DDBJ databases">
        <title>The complete genomic sequence of a novel cold adapted crude oil-degrading bacterium Planococcus qaidamina Y42.</title>
        <authorList>
            <person name="Yang R."/>
        </authorList>
    </citation>
    <scope>NUCLEOTIDE SEQUENCE [LARGE SCALE GENOMIC DNA]</scope>
    <source>
        <strain evidence="4 5">Y42</strain>
    </source>
</reference>
<evidence type="ECO:0000313" key="4">
    <source>
        <dbReference type="EMBL" id="AQQ52011.1"/>
    </source>
</evidence>
<dbReference type="InterPro" id="IPR000182">
    <property type="entry name" value="GNAT_dom"/>
</dbReference>
<evidence type="ECO:0000256" key="2">
    <source>
        <dbReference type="ARBA" id="ARBA00023315"/>
    </source>
</evidence>
<dbReference type="InterPro" id="IPR016181">
    <property type="entry name" value="Acyl_CoA_acyltransferase"/>
</dbReference>
<dbReference type="OrthoDB" id="9815041at2"/>
<dbReference type="Gene3D" id="3.40.630.30">
    <property type="match status" value="1"/>
</dbReference>
<evidence type="ECO:0000313" key="5">
    <source>
        <dbReference type="Proteomes" id="UP000188184"/>
    </source>
</evidence>
<accession>A0A1Q2KUY9</accession>
<dbReference type="PANTHER" id="PTHR43877:SF5">
    <property type="entry name" value="BLL8307 PROTEIN"/>
    <property type="match status" value="1"/>
</dbReference>
<proteinExistence type="predicted"/>
<dbReference type="AlphaFoldDB" id="A0A1Q2KUY9"/>
<keyword evidence="2" id="KW-0012">Acyltransferase</keyword>
<dbReference type="KEGG" id="pmar:B0X71_01985"/>
<dbReference type="EMBL" id="CP019640">
    <property type="protein sequence ID" value="AQQ52011.1"/>
    <property type="molecule type" value="Genomic_DNA"/>
</dbReference>
<name>A0A1Q2KUY9_9BACL</name>
<keyword evidence="1 4" id="KW-0808">Transferase</keyword>
<sequence length="152" mass="17318">MMTELKRIDQLDMATVEKLVGESEAEGYRFLRRLVDEYESGKNTFKASGEVLYGVWNEEGQLIAVGGLNRDRFSDDDRTGRLRRFYVSENARRQGIGSQLLNAIVKHARSSFDVLVLRTDSESADGFYFANGFTREAAKPEVTHRLVMKEQS</sequence>
<feature type="domain" description="N-acetyltransferase" evidence="3">
    <location>
        <begin position="45"/>
        <end position="133"/>
    </location>
</feature>
<dbReference type="Proteomes" id="UP000188184">
    <property type="component" value="Chromosome"/>
</dbReference>
<evidence type="ECO:0000256" key="1">
    <source>
        <dbReference type="ARBA" id="ARBA00022679"/>
    </source>
</evidence>
<dbReference type="Pfam" id="PF00583">
    <property type="entry name" value="Acetyltransf_1"/>
    <property type="match status" value="1"/>
</dbReference>
<keyword evidence="5" id="KW-1185">Reference proteome</keyword>
<dbReference type="PANTHER" id="PTHR43877">
    <property type="entry name" value="AMINOALKYLPHOSPHONATE N-ACETYLTRANSFERASE-RELATED-RELATED"/>
    <property type="match status" value="1"/>
</dbReference>
<protein>
    <submittedName>
        <fullName evidence="4">GNAT family N-acetyltransferase</fullName>
    </submittedName>
</protein>
<dbReference type="InterPro" id="IPR050832">
    <property type="entry name" value="Bact_Acetyltransf"/>
</dbReference>
<evidence type="ECO:0000259" key="3">
    <source>
        <dbReference type="Pfam" id="PF00583"/>
    </source>
</evidence>
<organism evidence="4 5">
    <name type="scientific">Planococcus lenghuensis</name>
    <dbReference type="NCBI Taxonomy" id="2213202"/>
    <lineage>
        <taxon>Bacteria</taxon>
        <taxon>Bacillati</taxon>
        <taxon>Bacillota</taxon>
        <taxon>Bacilli</taxon>
        <taxon>Bacillales</taxon>
        <taxon>Caryophanaceae</taxon>
        <taxon>Planococcus</taxon>
    </lineage>
</organism>
<dbReference type="CDD" id="cd04301">
    <property type="entry name" value="NAT_SF"/>
    <property type="match status" value="1"/>
</dbReference>
<dbReference type="GO" id="GO:0016747">
    <property type="term" value="F:acyltransferase activity, transferring groups other than amino-acyl groups"/>
    <property type="evidence" value="ECO:0007669"/>
    <property type="project" value="InterPro"/>
</dbReference>
<gene>
    <name evidence="4" type="ORF">B0X71_01985</name>
</gene>
<dbReference type="SUPFAM" id="SSF55729">
    <property type="entry name" value="Acyl-CoA N-acyltransferases (Nat)"/>
    <property type="match status" value="1"/>
</dbReference>